<dbReference type="Proteomes" id="UP001151760">
    <property type="component" value="Unassembled WGS sequence"/>
</dbReference>
<feature type="compositionally biased region" description="Polar residues" evidence="1">
    <location>
        <begin position="1"/>
        <end position="14"/>
    </location>
</feature>
<comment type="caution">
    <text evidence="2">The sequence shown here is derived from an EMBL/GenBank/DDBJ whole genome shotgun (WGS) entry which is preliminary data.</text>
</comment>
<evidence type="ECO:0000256" key="1">
    <source>
        <dbReference type="SAM" id="MobiDB-lite"/>
    </source>
</evidence>
<protein>
    <submittedName>
        <fullName evidence="2">Uncharacterized protein</fullName>
    </submittedName>
</protein>
<evidence type="ECO:0000313" key="2">
    <source>
        <dbReference type="EMBL" id="GJS66649.1"/>
    </source>
</evidence>
<sequence>MAESSSQNPSSPNLTPKEEPVTLDKPNSPNLFLPANQVEFTFDEMLFTTNNEYTLKALENFRIWVSTPIGGIIGEIGITIFKNAIEAHYSDTYVDSPSLVVVRPWFAKIGYNGEIGVKGTLKKSCLPPRWRLLME</sequence>
<feature type="region of interest" description="Disordered" evidence="1">
    <location>
        <begin position="1"/>
        <end position="28"/>
    </location>
</feature>
<gene>
    <name evidence="2" type="ORF">Tco_0681213</name>
</gene>
<dbReference type="EMBL" id="BQNB010009664">
    <property type="protein sequence ID" value="GJS66649.1"/>
    <property type="molecule type" value="Genomic_DNA"/>
</dbReference>
<accession>A0ABQ4XMP2</accession>
<reference evidence="2" key="1">
    <citation type="journal article" date="2022" name="Int. J. Mol. Sci.">
        <title>Draft Genome of Tanacetum Coccineum: Genomic Comparison of Closely Related Tanacetum-Family Plants.</title>
        <authorList>
            <person name="Yamashiro T."/>
            <person name="Shiraishi A."/>
            <person name="Nakayama K."/>
            <person name="Satake H."/>
        </authorList>
    </citation>
    <scope>NUCLEOTIDE SEQUENCE</scope>
</reference>
<keyword evidence="3" id="KW-1185">Reference proteome</keyword>
<organism evidence="2 3">
    <name type="scientific">Tanacetum coccineum</name>
    <dbReference type="NCBI Taxonomy" id="301880"/>
    <lineage>
        <taxon>Eukaryota</taxon>
        <taxon>Viridiplantae</taxon>
        <taxon>Streptophyta</taxon>
        <taxon>Embryophyta</taxon>
        <taxon>Tracheophyta</taxon>
        <taxon>Spermatophyta</taxon>
        <taxon>Magnoliopsida</taxon>
        <taxon>eudicotyledons</taxon>
        <taxon>Gunneridae</taxon>
        <taxon>Pentapetalae</taxon>
        <taxon>asterids</taxon>
        <taxon>campanulids</taxon>
        <taxon>Asterales</taxon>
        <taxon>Asteraceae</taxon>
        <taxon>Asteroideae</taxon>
        <taxon>Anthemideae</taxon>
        <taxon>Anthemidinae</taxon>
        <taxon>Tanacetum</taxon>
    </lineage>
</organism>
<reference evidence="2" key="2">
    <citation type="submission" date="2022-01" db="EMBL/GenBank/DDBJ databases">
        <authorList>
            <person name="Yamashiro T."/>
            <person name="Shiraishi A."/>
            <person name="Satake H."/>
            <person name="Nakayama K."/>
        </authorList>
    </citation>
    <scope>NUCLEOTIDE SEQUENCE</scope>
</reference>
<proteinExistence type="predicted"/>
<name>A0ABQ4XMP2_9ASTR</name>
<evidence type="ECO:0000313" key="3">
    <source>
        <dbReference type="Proteomes" id="UP001151760"/>
    </source>
</evidence>